<comment type="caution">
    <text evidence="2">The sequence shown here is derived from an EMBL/GenBank/DDBJ whole genome shotgun (WGS) entry which is preliminary data.</text>
</comment>
<organism evidence="2 3">
    <name type="scientific">Paracoccus methylarcula</name>
    <dbReference type="NCBI Taxonomy" id="72022"/>
    <lineage>
        <taxon>Bacteria</taxon>
        <taxon>Pseudomonadati</taxon>
        <taxon>Pseudomonadota</taxon>
        <taxon>Alphaproteobacteria</taxon>
        <taxon>Rhodobacterales</taxon>
        <taxon>Paracoccaceae</taxon>
        <taxon>Paracoccus</taxon>
    </lineage>
</organism>
<gene>
    <name evidence="2" type="ORF">A7A09_013380</name>
</gene>
<feature type="domain" description="Oxidoreductase molybdopterin-binding" evidence="1">
    <location>
        <begin position="78"/>
        <end position="158"/>
    </location>
</feature>
<dbReference type="AlphaFoldDB" id="A0A422QVC2"/>
<dbReference type="InterPro" id="IPR000572">
    <property type="entry name" value="OxRdtase_Mopterin-bd_dom"/>
</dbReference>
<dbReference type="Pfam" id="PF00174">
    <property type="entry name" value="Oxidored_molyb"/>
    <property type="match status" value="1"/>
</dbReference>
<sequence length="184" mass="20621">MASASFSFPVKRLGAALKIYAILTVLVLISATTLPLDAAASEPASSQAELIIVDSSGSEHRLTEQDFALLPQTTLVTHTAWTEGPRKFEGALARDVLSAAGIEKDFQKIKSIEAVALNDYRISIPATDFTDFDVLIARKMDGKPMTRRDKGPYWIVYPRDENPELAESQYDHRWVWQLWRLQIQ</sequence>
<keyword evidence="3" id="KW-1185">Reference proteome</keyword>
<dbReference type="OrthoDB" id="9798763at2"/>
<dbReference type="EMBL" id="PXNQ02000008">
    <property type="protein sequence ID" value="RNF33908.1"/>
    <property type="molecule type" value="Genomic_DNA"/>
</dbReference>
<protein>
    <submittedName>
        <fullName evidence="2">Molybdopterin-binding oxidoreductase</fullName>
    </submittedName>
</protein>
<dbReference type="Proteomes" id="UP000238137">
    <property type="component" value="Unassembled WGS sequence"/>
</dbReference>
<name>A0A422QVC2_9RHOB</name>
<accession>A0A422QVC2</accession>
<dbReference type="RefSeq" id="WP_106691877.1">
    <property type="nucleotide sequence ID" value="NZ_PXNQ02000008.1"/>
</dbReference>
<dbReference type="SUPFAM" id="SSF56524">
    <property type="entry name" value="Oxidoreductase molybdopterin-binding domain"/>
    <property type="match status" value="1"/>
</dbReference>
<evidence type="ECO:0000313" key="3">
    <source>
        <dbReference type="Proteomes" id="UP000238137"/>
    </source>
</evidence>
<proteinExistence type="predicted"/>
<evidence type="ECO:0000313" key="2">
    <source>
        <dbReference type="EMBL" id="RNF33908.1"/>
    </source>
</evidence>
<evidence type="ECO:0000259" key="1">
    <source>
        <dbReference type="Pfam" id="PF00174"/>
    </source>
</evidence>
<dbReference type="Gene3D" id="3.90.420.10">
    <property type="entry name" value="Oxidoreductase, molybdopterin-binding domain"/>
    <property type="match status" value="1"/>
</dbReference>
<dbReference type="InterPro" id="IPR036374">
    <property type="entry name" value="OxRdtase_Mopterin-bd_sf"/>
</dbReference>
<reference evidence="2" key="1">
    <citation type="submission" date="2018-05" db="EMBL/GenBank/DDBJ databases">
        <title>Reclassification of Methylarcula marina and Methylarcula terricola as Paracoccus methylarcula sp.nov., comb.nov. and Paracoccus terricola comb.nov.</title>
        <authorList>
            <person name="Shmareva M.N."/>
            <person name="Doronina N.V."/>
            <person name="Vasilenko O.V."/>
            <person name="Tarlachkov S.V."/>
            <person name="Trotsenko Y.A."/>
        </authorList>
    </citation>
    <scope>NUCLEOTIDE SEQUENCE [LARGE SCALE GENOMIC DNA]</scope>
    <source>
        <strain evidence="2">VKM B-2159</strain>
    </source>
</reference>